<evidence type="ECO:0000256" key="5">
    <source>
        <dbReference type="ARBA" id="ARBA00022989"/>
    </source>
</evidence>
<dbReference type="SUPFAM" id="SSF161098">
    <property type="entry name" value="MetI-like"/>
    <property type="match status" value="1"/>
</dbReference>
<keyword evidence="2 7" id="KW-0813">Transport</keyword>
<evidence type="ECO:0000256" key="7">
    <source>
        <dbReference type="RuleBase" id="RU363032"/>
    </source>
</evidence>
<dbReference type="Gene3D" id="1.10.3720.10">
    <property type="entry name" value="MetI-like"/>
    <property type="match status" value="1"/>
</dbReference>
<feature type="transmembrane region" description="Helical" evidence="7">
    <location>
        <begin position="22"/>
        <end position="40"/>
    </location>
</feature>
<evidence type="ECO:0000259" key="8">
    <source>
        <dbReference type="PROSITE" id="PS50928"/>
    </source>
</evidence>
<feature type="domain" description="ABC transmembrane type-1" evidence="8">
    <location>
        <begin position="72"/>
        <end position="252"/>
    </location>
</feature>
<reference evidence="9 10" key="1">
    <citation type="submission" date="2019-03" db="EMBL/GenBank/DDBJ databases">
        <title>Deep subsurface shale carbon reservoir microbial communities from Ohio and West Virginia, USA.</title>
        <authorList>
            <person name="Wrighton K."/>
        </authorList>
    </citation>
    <scope>NUCLEOTIDE SEQUENCE [LARGE SCALE GENOMIC DNA]</scope>
    <source>
        <strain evidence="9 10">UTICA-S4D12</strain>
    </source>
</reference>
<dbReference type="PROSITE" id="PS50928">
    <property type="entry name" value="ABC_TM1"/>
    <property type="match status" value="1"/>
</dbReference>
<keyword evidence="5 7" id="KW-1133">Transmembrane helix</keyword>
<sequence length="258" mass="29351">MQNSTSATKNSNKKNEIKRRESTYYTLISAALILLVWKLLSLNYNPIILPSPEKSFFTIYEMMLTKTFWVSIGYSFFRIVSGYLLALLIGTLLGIIMGLNEKIDNLFRPAVSMLQTVPNISWILIAIIWFGLNSKIVIFTIFISLAPIFVINSYEGIKNTSQEYLEMAAVYRLKPLTIFTKIYLYSIKPYLRSAAVITGERAWKIGAMAELLSLDTGIGAGLYWARNNLQTERIFAWTIVLILMGFLSSKLLKVLLKN</sequence>
<name>A0A4R7EMQ8_9FIRM</name>
<dbReference type="GO" id="GO:0005886">
    <property type="term" value="C:plasma membrane"/>
    <property type="evidence" value="ECO:0007669"/>
    <property type="project" value="UniProtKB-SubCell"/>
</dbReference>
<dbReference type="Pfam" id="PF00528">
    <property type="entry name" value="BPD_transp_1"/>
    <property type="match status" value="1"/>
</dbReference>
<feature type="transmembrane region" description="Helical" evidence="7">
    <location>
        <begin position="136"/>
        <end position="154"/>
    </location>
</feature>
<evidence type="ECO:0000256" key="4">
    <source>
        <dbReference type="ARBA" id="ARBA00022692"/>
    </source>
</evidence>
<evidence type="ECO:0000313" key="9">
    <source>
        <dbReference type="EMBL" id="TDS35470.1"/>
    </source>
</evidence>
<gene>
    <name evidence="9" type="ORF">BY453_101189</name>
</gene>
<feature type="transmembrane region" description="Helical" evidence="7">
    <location>
        <begin position="234"/>
        <end position="252"/>
    </location>
</feature>
<organism evidence="9 10">
    <name type="scientific">Halanaerobium congolense</name>
    <dbReference type="NCBI Taxonomy" id="54121"/>
    <lineage>
        <taxon>Bacteria</taxon>
        <taxon>Bacillati</taxon>
        <taxon>Bacillota</taxon>
        <taxon>Clostridia</taxon>
        <taxon>Halanaerobiales</taxon>
        <taxon>Halanaerobiaceae</taxon>
        <taxon>Halanaerobium</taxon>
    </lineage>
</organism>
<evidence type="ECO:0000256" key="1">
    <source>
        <dbReference type="ARBA" id="ARBA00004651"/>
    </source>
</evidence>
<dbReference type="InterPro" id="IPR035906">
    <property type="entry name" value="MetI-like_sf"/>
</dbReference>
<feature type="transmembrane region" description="Helical" evidence="7">
    <location>
        <begin position="76"/>
        <end position="99"/>
    </location>
</feature>
<evidence type="ECO:0000256" key="6">
    <source>
        <dbReference type="ARBA" id="ARBA00023136"/>
    </source>
</evidence>
<keyword evidence="3" id="KW-1003">Cell membrane</keyword>
<keyword evidence="4 7" id="KW-0812">Transmembrane</keyword>
<proteinExistence type="inferred from homology"/>
<dbReference type="GO" id="GO:0055085">
    <property type="term" value="P:transmembrane transport"/>
    <property type="evidence" value="ECO:0007669"/>
    <property type="project" value="InterPro"/>
</dbReference>
<dbReference type="PANTHER" id="PTHR30151:SF0">
    <property type="entry name" value="ABC TRANSPORTER PERMEASE PROTEIN MJ0413-RELATED"/>
    <property type="match status" value="1"/>
</dbReference>
<dbReference type="RefSeq" id="WP_133617985.1">
    <property type="nucleotide sequence ID" value="NZ_SOAA01000001.1"/>
</dbReference>
<comment type="caution">
    <text evidence="9">The sequence shown here is derived from an EMBL/GenBank/DDBJ whole genome shotgun (WGS) entry which is preliminary data.</text>
</comment>
<evidence type="ECO:0000313" key="10">
    <source>
        <dbReference type="Proteomes" id="UP000295758"/>
    </source>
</evidence>
<dbReference type="Proteomes" id="UP000295758">
    <property type="component" value="Unassembled WGS sequence"/>
</dbReference>
<dbReference type="AlphaFoldDB" id="A0A4R7EMQ8"/>
<accession>A0A4R7EMQ8</accession>
<keyword evidence="6 7" id="KW-0472">Membrane</keyword>
<protein>
    <submittedName>
        <fullName evidence="9">NitT/TauT family transport system permease protein</fullName>
    </submittedName>
</protein>
<dbReference type="EMBL" id="SOAA01000001">
    <property type="protein sequence ID" value="TDS35470.1"/>
    <property type="molecule type" value="Genomic_DNA"/>
</dbReference>
<comment type="similarity">
    <text evidence="7">Belongs to the binding-protein-dependent transport system permease family.</text>
</comment>
<evidence type="ECO:0000256" key="3">
    <source>
        <dbReference type="ARBA" id="ARBA00022475"/>
    </source>
</evidence>
<feature type="transmembrane region" description="Helical" evidence="7">
    <location>
        <begin position="111"/>
        <end position="130"/>
    </location>
</feature>
<comment type="subcellular location">
    <subcellularLocation>
        <location evidence="1 7">Cell membrane</location>
        <topology evidence="1 7">Multi-pass membrane protein</topology>
    </subcellularLocation>
</comment>
<dbReference type="InterPro" id="IPR000515">
    <property type="entry name" value="MetI-like"/>
</dbReference>
<evidence type="ECO:0000256" key="2">
    <source>
        <dbReference type="ARBA" id="ARBA00022448"/>
    </source>
</evidence>
<dbReference type="CDD" id="cd06261">
    <property type="entry name" value="TM_PBP2"/>
    <property type="match status" value="1"/>
</dbReference>
<dbReference type="PANTHER" id="PTHR30151">
    <property type="entry name" value="ALKANE SULFONATE ABC TRANSPORTER-RELATED, MEMBRANE SUBUNIT"/>
    <property type="match status" value="1"/>
</dbReference>